<reference evidence="1" key="1">
    <citation type="journal article" date="2014" name="Int. J. Syst. Evol. Microbiol.">
        <title>Complete genome sequence of Corynebacterium casei LMG S-19264T (=DSM 44701T), isolated from a smear-ripened cheese.</title>
        <authorList>
            <consortium name="US DOE Joint Genome Institute (JGI-PGF)"/>
            <person name="Walter F."/>
            <person name="Albersmeier A."/>
            <person name="Kalinowski J."/>
            <person name="Ruckert C."/>
        </authorList>
    </citation>
    <scope>NUCLEOTIDE SEQUENCE</scope>
    <source>
        <strain evidence="1">JCM 18487</strain>
    </source>
</reference>
<accession>A0A917NNE2</accession>
<protein>
    <submittedName>
        <fullName evidence="1">Uncharacterized protein</fullName>
    </submittedName>
</protein>
<evidence type="ECO:0000313" key="1">
    <source>
        <dbReference type="EMBL" id="GGJ13856.1"/>
    </source>
</evidence>
<comment type="caution">
    <text evidence="1">The sequence shown here is derived from an EMBL/GenBank/DDBJ whole genome shotgun (WGS) entry which is preliminary data.</text>
</comment>
<name>A0A917NNE2_9BACL</name>
<proteinExistence type="predicted"/>
<organism evidence="1 2">
    <name type="scientific">Alicyclobacillus cellulosilyticus</name>
    <dbReference type="NCBI Taxonomy" id="1003997"/>
    <lineage>
        <taxon>Bacteria</taxon>
        <taxon>Bacillati</taxon>
        <taxon>Bacillota</taxon>
        <taxon>Bacilli</taxon>
        <taxon>Bacillales</taxon>
        <taxon>Alicyclobacillaceae</taxon>
        <taxon>Alicyclobacillus</taxon>
    </lineage>
</organism>
<sequence length="102" mass="11738">MYVILDDAPAVYYHVMDSKDADGCLEVFAETKDRRLIRRTLIELGRTYQVAPLNPRKKKHCGRVCKVRAFDEDFMPRFAVVQFMDNGRIGKVDLEDLADAAK</sequence>
<dbReference type="EMBL" id="BMOY01000060">
    <property type="protein sequence ID" value="GGJ13856.1"/>
    <property type="molecule type" value="Genomic_DNA"/>
</dbReference>
<keyword evidence="2" id="KW-1185">Reference proteome</keyword>
<dbReference type="Proteomes" id="UP000637695">
    <property type="component" value="Unassembled WGS sequence"/>
</dbReference>
<evidence type="ECO:0000313" key="2">
    <source>
        <dbReference type="Proteomes" id="UP000637695"/>
    </source>
</evidence>
<dbReference type="RefSeq" id="WP_188883417.1">
    <property type="nucleotide sequence ID" value="NZ_BMOY01000060.1"/>
</dbReference>
<gene>
    <name evidence="1" type="ORF">GCM10010885_24010</name>
</gene>
<reference evidence="1" key="2">
    <citation type="submission" date="2020-09" db="EMBL/GenBank/DDBJ databases">
        <authorList>
            <person name="Sun Q."/>
            <person name="Ohkuma M."/>
        </authorList>
    </citation>
    <scope>NUCLEOTIDE SEQUENCE</scope>
    <source>
        <strain evidence="1">JCM 18487</strain>
    </source>
</reference>
<dbReference type="AlphaFoldDB" id="A0A917NNE2"/>